<accession>A0ABU0T6X4</accession>
<proteinExistence type="predicted"/>
<dbReference type="PANTHER" id="PTHR37529">
    <property type="entry name" value="TRANSPOSASE INSG FOR INSERTION SEQUENCE ELEMENT IS4-RELATED"/>
    <property type="match status" value="1"/>
</dbReference>
<dbReference type="InterPro" id="IPR002559">
    <property type="entry name" value="Transposase_11"/>
</dbReference>
<dbReference type="EMBL" id="JAUSZI010000002">
    <property type="protein sequence ID" value="MDQ1031543.1"/>
    <property type="molecule type" value="Genomic_DNA"/>
</dbReference>
<evidence type="ECO:0000259" key="4">
    <source>
        <dbReference type="Pfam" id="PF13006"/>
    </source>
</evidence>
<dbReference type="InterPro" id="IPR047952">
    <property type="entry name" value="Transpos_IS4"/>
</dbReference>
<keyword evidence="2" id="KW-0812">Transmembrane</keyword>
<evidence type="ECO:0000313" key="5">
    <source>
        <dbReference type="EMBL" id="MDQ1031543.1"/>
    </source>
</evidence>
<gene>
    <name evidence="5" type="ORF">QF035_009125</name>
</gene>
<name>A0ABU0T6X4_9ACTN</name>
<dbReference type="Pfam" id="PF13006">
    <property type="entry name" value="Nterm_IS4"/>
    <property type="match status" value="1"/>
</dbReference>
<dbReference type="InterPro" id="IPR024473">
    <property type="entry name" value="Transposases_IS4_N"/>
</dbReference>
<evidence type="ECO:0008006" key="7">
    <source>
        <dbReference type="Google" id="ProtNLM"/>
    </source>
</evidence>
<keyword evidence="2" id="KW-0472">Membrane</keyword>
<feature type="compositionally biased region" description="Polar residues" evidence="1">
    <location>
        <begin position="466"/>
        <end position="479"/>
    </location>
</feature>
<evidence type="ECO:0000259" key="3">
    <source>
        <dbReference type="Pfam" id="PF01609"/>
    </source>
</evidence>
<dbReference type="Proteomes" id="UP001230328">
    <property type="component" value="Unassembled WGS sequence"/>
</dbReference>
<dbReference type="NCBIfam" id="NF033592">
    <property type="entry name" value="transpos_IS4_1"/>
    <property type="match status" value="1"/>
</dbReference>
<protein>
    <recommendedName>
        <fullName evidence="7">Transposase</fullName>
    </recommendedName>
</protein>
<feature type="domain" description="Transposase IS4-like" evidence="3">
    <location>
        <begin position="169"/>
        <end position="351"/>
    </location>
</feature>
<dbReference type="PANTHER" id="PTHR37529:SF1">
    <property type="entry name" value="TRANSPOSASE INSG FOR INSERTION SEQUENCE ELEMENT IS4-RELATED"/>
    <property type="match status" value="1"/>
</dbReference>
<evidence type="ECO:0000256" key="2">
    <source>
        <dbReference type="SAM" id="Phobius"/>
    </source>
</evidence>
<feature type="transmembrane region" description="Helical" evidence="2">
    <location>
        <begin position="59"/>
        <end position="79"/>
    </location>
</feature>
<comment type="caution">
    <text evidence="5">The sequence shown here is derived from an EMBL/GenBank/DDBJ whole genome shotgun (WGS) entry which is preliminary data.</text>
</comment>
<dbReference type="RefSeq" id="WP_307527770.1">
    <property type="nucleotide sequence ID" value="NZ_JAUSZI010000002.1"/>
</dbReference>
<evidence type="ECO:0000313" key="6">
    <source>
        <dbReference type="Proteomes" id="UP001230328"/>
    </source>
</evidence>
<sequence length="564" mass="62061">MPGQSATCTLTRTVTVAEGVFAPGHLGELTPYVPFELVDDVLARTRTAQRRLRRLPSRVGVYFLLTLALFPSLGYTRVWDRLVAGLHGLKLHRPSEKGLRDLRRRLGPAPLKALFEVLAGPLAQPSTPGVCYRRWRTVAFDGCGSLKAPDQPRVRAVLGKIQHHWGLAGYPALRLMALCETGTRGLLGAAFGPTSTGETAYASRLLPLLNARMLLLADRGFDADGFLVSVADTGAQMLVRCNPRRRPAVLATLPDGSFLTLLGGLKLRIIEARITVTTSDGKRVGDHYRLATTLLDHRTDPAEVLVRLYHERWEVESAFYSLRHTLLNGRVLRSCDPFGLEQEIWALLTLYQALRSAMVDAVESVPGSDPDRASFTAALQAARDQVVSAGGVLPTGETPGTESTIATAVLTAPLPARRSRISARRVKCPMSRYPLKPGEERPLTSQNITHLDINIHHRPAIAEFPPTSQNASREQTTAPAGNGCKDRTLQLMRTDPHRPWRAREISQALENTHFRSLCAQLSRWAKDGLLRRVSRGTYVLTPAWIHNDQQLPLQTPPLTSPPDA</sequence>
<dbReference type="SUPFAM" id="SSF53098">
    <property type="entry name" value="Ribonuclease H-like"/>
    <property type="match status" value="1"/>
</dbReference>
<feature type="domain" description="Transposase IS4 N-terminal" evidence="4">
    <location>
        <begin position="24"/>
        <end position="116"/>
    </location>
</feature>
<evidence type="ECO:0000256" key="1">
    <source>
        <dbReference type="SAM" id="MobiDB-lite"/>
    </source>
</evidence>
<feature type="region of interest" description="Disordered" evidence="1">
    <location>
        <begin position="464"/>
        <end position="486"/>
    </location>
</feature>
<keyword evidence="6" id="KW-1185">Reference proteome</keyword>
<dbReference type="InterPro" id="IPR012337">
    <property type="entry name" value="RNaseH-like_sf"/>
</dbReference>
<dbReference type="Pfam" id="PF01609">
    <property type="entry name" value="DDE_Tnp_1"/>
    <property type="match status" value="1"/>
</dbReference>
<reference evidence="5 6" key="1">
    <citation type="submission" date="2023-07" db="EMBL/GenBank/DDBJ databases">
        <title>Comparative genomics of wheat-associated soil bacteria to identify genetic determinants of phenazine resistance.</title>
        <authorList>
            <person name="Mouncey N."/>
        </authorList>
    </citation>
    <scope>NUCLEOTIDE SEQUENCE [LARGE SCALE GENOMIC DNA]</scope>
    <source>
        <strain evidence="5 6">V2I4</strain>
    </source>
</reference>
<organism evidence="5 6">
    <name type="scientific">Streptomyces umbrinus</name>
    <dbReference type="NCBI Taxonomy" id="67370"/>
    <lineage>
        <taxon>Bacteria</taxon>
        <taxon>Bacillati</taxon>
        <taxon>Actinomycetota</taxon>
        <taxon>Actinomycetes</taxon>
        <taxon>Kitasatosporales</taxon>
        <taxon>Streptomycetaceae</taxon>
        <taxon>Streptomyces</taxon>
        <taxon>Streptomyces phaeochromogenes group</taxon>
    </lineage>
</organism>
<keyword evidence="2" id="KW-1133">Transmembrane helix</keyword>